<accession>A0A9D1X7E6</accession>
<evidence type="ECO:0008006" key="5">
    <source>
        <dbReference type="Google" id="ProtNLM"/>
    </source>
</evidence>
<gene>
    <name evidence="3" type="ORF">H9977_03485</name>
</gene>
<dbReference type="Proteomes" id="UP000886740">
    <property type="component" value="Unassembled WGS sequence"/>
</dbReference>
<reference evidence="3" key="1">
    <citation type="journal article" date="2021" name="PeerJ">
        <title>Extensive microbial diversity within the chicken gut microbiome revealed by metagenomics and culture.</title>
        <authorList>
            <person name="Gilroy R."/>
            <person name="Ravi A."/>
            <person name="Getino M."/>
            <person name="Pursley I."/>
            <person name="Horton D.L."/>
            <person name="Alikhan N.F."/>
            <person name="Baker D."/>
            <person name="Gharbi K."/>
            <person name="Hall N."/>
            <person name="Watson M."/>
            <person name="Adriaenssens E.M."/>
            <person name="Foster-Nyarko E."/>
            <person name="Jarju S."/>
            <person name="Secka A."/>
            <person name="Antonio M."/>
            <person name="Oren A."/>
            <person name="Chaudhuri R.R."/>
            <person name="La Ragione R."/>
            <person name="Hildebrand F."/>
            <person name="Pallen M.J."/>
        </authorList>
    </citation>
    <scope>NUCLEOTIDE SEQUENCE</scope>
    <source>
        <strain evidence="3">ChiGjej6B6-14162</strain>
    </source>
</reference>
<feature type="compositionally biased region" description="Low complexity" evidence="1">
    <location>
        <begin position="30"/>
        <end position="39"/>
    </location>
</feature>
<feature type="signal peptide" evidence="2">
    <location>
        <begin position="1"/>
        <end position="24"/>
    </location>
</feature>
<dbReference type="EMBL" id="DXEL01000029">
    <property type="protein sequence ID" value="HIX74089.1"/>
    <property type="molecule type" value="Genomic_DNA"/>
</dbReference>
<dbReference type="AlphaFoldDB" id="A0A9D1X7E6"/>
<protein>
    <recommendedName>
        <fullName evidence="5">Lipoprotein</fullName>
    </recommendedName>
</protein>
<organism evidence="3 4">
    <name type="scientific">Candidatus Parabacteroides intestinipullorum</name>
    <dbReference type="NCBI Taxonomy" id="2838723"/>
    <lineage>
        <taxon>Bacteria</taxon>
        <taxon>Pseudomonadati</taxon>
        <taxon>Bacteroidota</taxon>
        <taxon>Bacteroidia</taxon>
        <taxon>Bacteroidales</taxon>
        <taxon>Tannerellaceae</taxon>
        <taxon>Parabacteroides</taxon>
    </lineage>
</organism>
<feature type="chain" id="PRO_5039555010" description="Lipoprotein" evidence="2">
    <location>
        <begin position="25"/>
        <end position="266"/>
    </location>
</feature>
<evidence type="ECO:0000256" key="1">
    <source>
        <dbReference type="SAM" id="MobiDB-lite"/>
    </source>
</evidence>
<feature type="region of interest" description="Disordered" evidence="1">
    <location>
        <begin position="28"/>
        <end position="49"/>
    </location>
</feature>
<sequence length="266" mass="29151">MRKFYFVSCLMLGMMLCVGLTSCGDDDPVIPDQPEQPDQPSEPDEPTTSSVMLSSISYYYSDDKFGCFGDSVSYFALVEKLVKAKQDSVANVNGTLVIELQSGERKISLYDKSDDESASNAFENLKIELFSLGKQAQGFVYTGGGYAESSSVTISGDGHWTSSGSSESRHYFKIRIPILAKSIWTTADTGSVINKISFEENPFSVCTINGNDDETFNYAYNGYDLTISQGTEEKCALLLNETGTELRLVRLDGEEVTNGPVFTLAE</sequence>
<comment type="caution">
    <text evidence="3">The sequence shown here is derived from an EMBL/GenBank/DDBJ whole genome shotgun (WGS) entry which is preliminary data.</text>
</comment>
<dbReference type="PROSITE" id="PS51257">
    <property type="entry name" value="PROKAR_LIPOPROTEIN"/>
    <property type="match status" value="1"/>
</dbReference>
<keyword evidence="2" id="KW-0732">Signal</keyword>
<evidence type="ECO:0000313" key="3">
    <source>
        <dbReference type="EMBL" id="HIX74089.1"/>
    </source>
</evidence>
<evidence type="ECO:0000256" key="2">
    <source>
        <dbReference type="SAM" id="SignalP"/>
    </source>
</evidence>
<name>A0A9D1X7E6_9BACT</name>
<proteinExistence type="predicted"/>
<evidence type="ECO:0000313" key="4">
    <source>
        <dbReference type="Proteomes" id="UP000886740"/>
    </source>
</evidence>
<reference evidence="3" key="2">
    <citation type="submission" date="2021-04" db="EMBL/GenBank/DDBJ databases">
        <authorList>
            <person name="Gilroy R."/>
        </authorList>
    </citation>
    <scope>NUCLEOTIDE SEQUENCE</scope>
    <source>
        <strain evidence="3">ChiGjej6B6-14162</strain>
    </source>
</reference>